<gene>
    <name evidence="2" type="ORF">MB14_04470</name>
</gene>
<protein>
    <recommendedName>
        <fullName evidence="1">NACHT domain-containing protein</fullName>
    </recommendedName>
</protein>
<dbReference type="PANTHER" id="PTHR46844">
    <property type="entry name" value="SLR5058 PROTEIN"/>
    <property type="match status" value="1"/>
</dbReference>
<dbReference type="SUPFAM" id="SSF52540">
    <property type="entry name" value="P-loop containing nucleoside triphosphate hydrolases"/>
    <property type="match status" value="1"/>
</dbReference>
<feature type="domain" description="NACHT" evidence="1">
    <location>
        <begin position="285"/>
        <end position="417"/>
    </location>
</feature>
<dbReference type="Pfam" id="PF05729">
    <property type="entry name" value="NACHT"/>
    <property type="match status" value="1"/>
</dbReference>
<dbReference type="EMBL" id="LQZQ01000045">
    <property type="protein sequence ID" value="KYG74471.1"/>
    <property type="molecule type" value="Genomic_DNA"/>
</dbReference>
<dbReference type="Proteomes" id="UP000075583">
    <property type="component" value="Unassembled WGS sequence"/>
</dbReference>
<dbReference type="SUPFAM" id="SSF48371">
    <property type="entry name" value="ARM repeat"/>
    <property type="match status" value="1"/>
</dbReference>
<dbReference type="AlphaFoldDB" id="A0A150X6X8"/>
<sequence>MSDLFHALGYDEPRFDVHKSGREIDLQTVHRIENKIAIAECKAHKATIGGSDINKFVGALDAEKRKHSKSDLYKDYDVTGYFVSLSGYKETAIEQELDNNNDRLILLKPEQIIDELVKGRIIVPLEKAVASVNSNELTLEMSADLIAYNKGWVWAIYYSNGQRTTHVAFVHAEGKLLVKELSDEIIKLDKKLDKNFTDLEVICNNDKLPKILETQKKYFKYLENECGEIHFEGLPTDKDAGSVKVRLENIFITPSLEIISNQQKEFNDIIEDERISIGNILNMNSRLAILAKPGGGKSTLIKRLAIAYAFPSRKKLIDDNLPKEKWFPIFIRCRELGEKVTSSITEIIHNIPNRAEINDCSETFVNIISNSLQKGTALLLIDGLDEISDDRNRISFVNQLRTFIATYPNIHIVITSREAGFRAVGGILANYCANYKLSPLNSEEIESLSIKWHTEIVDNSEKTKKEAVNLAKIIINDNRIKTLAENPLLLTTLLFVKRWAGYLPTRKSVLYQEMIKLLMVTWNVEGHEQLDIEEAEPQLAYVAFWMTSKGEQTITLNDLKKCLLDARKQMPDILGYTKISIPDFIKRVESRSSLLIMSGHKKVDSGEIVQIYEFLHLSFQEHLTAKAVVEKFLPISENRKSTLDIIKPHIEDESWKEVIPLVAVLLRRDSKELIEHLIELSIISQDDDIQHVNRKRNSISPAELLGSCIANEIQITPELLDNAIEWYSKNRYRIRDKSSTETILNSKFREAFKDKIHNLYFEEFNDKFSSPIGSLIGEVYINELKKSEKEVHKTILADIKTPNRETQATSLFGLMIFCFENKLHVNQTKNAKIKQYDFTEIVEKLLTIIKSDDKHLCFPALWSIAWFNESFTFSETLRVDILKSLLEIWNKYDDSKNLNRVCTWAIKTLLSPNIQIDKKLVGIDNIESIILKRFNSPLNEYDKLVSVFLSVHLSLSFDKTEVEKILIEENKKHRSSNNQIAEYAERLGVKFNKKESQHTTRAKKS</sequence>
<dbReference type="PROSITE" id="PS50837">
    <property type="entry name" value="NACHT"/>
    <property type="match status" value="1"/>
</dbReference>
<evidence type="ECO:0000259" key="1">
    <source>
        <dbReference type="PROSITE" id="PS50837"/>
    </source>
</evidence>
<dbReference type="PANTHER" id="PTHR46844:SF1">
    <property type="entry name" value="SLR5058 PROTEIN"/>
    <property type="match status" value="1"/>
</dbReference>
<dbReference type="InterPro" id="IPR016024">
    <property type="entry name" value="ARM-type_fold"/>
</dbReference>
<dbReference type="Gene3D" id="3.40.50.300">
    <property type="entry name" value="P-loop containing nucleotide triphosphate hydrolases"/>
    <property type="match status" value="1"/>
</dbReference>
<dbReference type="InterPro" id="IPR027417">
    <property type="entry name" value="P-loop_NTPase"/>
</dbReference>
<name>A0A150X6X8_ROSEK</name>
<dbReference type="InterPro" id="IPR007111">
    <property type="entry name" value="NACHT_NTPase"/>
</dbReference>
<keyword evidence="3" id="KW-1185">Reference proteome</keyword>
<comment type="caution">
    <text evidence="2">The sequence shown here is derived from an EMBL/GenBank/DDBJ whole genome shotgun (WGS) entry which is preliminary data.</text>
</comment>
<proteinExistence type="predicted"/>
<evidence type="ECO:0000313" key="3">
    <source>
        <dbReference type="Proteomes" id="UP000075583"/>
    </source>
</evidence>
<accession>A0A150X6X8</accession>
<reference evidence="2" key="1">
    <citation type="submission" date="2016-01" db="EMBL/GenBank/DDBJ databases">
        <title>Genome sequencing of Roseivirga ehrenbergii KMM 6017.</title>
        <authorList>
            <person name="Selvaratnam C."/>
            <person name="Thevarajoo S."/>
            <person name="Goh K.M."/>
            <person name="Ee R."/>
            <person name="Chan K.-G."/>
            <person name="Chong C.S."/>
        </authorList>
    </citation>
    <scope>NUCLEOTIDE SEQUENCE [LARGE SCALE GENOMIC DNA]</scope>
    <source>
        <strain evidence="2">KMM 6017</strain>
    </source>
</reference>
<organism evidence="2 3">
    <name type="scientific">Roseivirga ehrenbergii (strain DSM 102268 / JCM 13514 / KCTC 12282 / NCIMB 14502 / KMM 6017)</name>
    <dbReference type="NCBI Taxonomy" id="279360"/>
    <lineage>
        <taxon>Bacteria</taxon>
        <taxon>Pseudomonadati</taxon>
        <taxon>Bacteroidota</taxon>
        <taxon>Cytophagia</taxon>
        <taxon>Cytophagales</taxon>
        <taxon>Roseivirgaceae</taxon>
        <taxon>Roseivirga</taxon>
    </lineage>
</organism>
<evidence type="ECO:0000313" key="2">
    <source>
        <dbReference type="EMBL" id="KYG74471.1"/>
    </source>
</evidence>